<evidence type="ECO:0000313" key="1">
    <source>
        <dbReference type="EMBL" id="KAF7233849.1"/>
    </source>
</evidence>
<gene>
    <name evidence="1" type="ORF">EG68_12618</name>
</gene>
<sequence>MEQQFNRRHGATNRTFSLGQLVLAKDYHDGVDKWTAGRILRRTGRVTYEVRVQSSIQVRHANQLHPSFQPVIVPFIPVTPPDIPLNTLDLPQDFSATDPNRGASYEHLHTQKMDGSFPKTSCEHADESSTTILKVINSMGRC</sequence>
<dbReference type="AlphaFoldDB" id="A0A8S9YC28"/>
<protein>
    <submittedName>
        <fullName evidence="1">Uncharacterized protein</fullName>
    </submittedName>
</protein>
<comment type="caution">
    <text evidence="1">The sequence shown here is derived from an EMBL/GenBank/DDBJ whole genome shotgun (WGS) entry which is preliminary data.</text>
</comment>
<accession>A0A8S9YC28</accession>
<organism evidence="1 2">
    <name type="scientific">Paragonimus skrjabini miyazakii</name>
    <dbReference type="NCBI Taxonomy" id="59628"/>
    <lineage>
        <taxon>Eukaryota</taxon>
        <taxon>Metazoa</taxon>
        <taxon>Spiralia</taxon>
        <taxon>Lophotrochozoa</taxon>
        <taxon>Platyhelminthes</taxon>
        <taxon>Trematoda</taxon>
        <taxon>Digenea</taxon>
        <taxon>Plagiorchiida</taxon>
        <taxon>Troglotremata</taxon>
        <taxon>Troglotrematidae</taxon>
        <taxon>Paragonimus</taxon>
    </lineage>
</organism>
<evidence type="ECO:0000313" key="2">
    <source>
        <dbReference type="Proteomes" id="UP000822476"/>
    </source>
</evidence>
<keyword evidence="2" id="KW-1185">Reference proteome</keyword>
<dbReference type="OrthoDB" id="6246848at2759"/>
<name>A0A8S9YC28_9TREM</name>
<dbReference type="EMBL" id="JTDE01018246">
    <property type="protein sequence ID" value="KAF7233849.1"/>
    <property type="molecule type" value="Genomic_DNA"/>
</dbReference>
<dbReference type="Proteomes" id="UP000822476">
    <property type="component" value="Unassembled WGS sequence"/>
</dbReference>
<proteinExistence type="predicted"/>
<reference evidence="1" key="1">
    <citation type="submission" date="2019-07" db="EMBL/GenBank/DDBJ databases">
        <title>Annotation for the trematode Paragonimus miyazaki's.</title>
        <authorList>
            <person name="Choi Y.-J."/>
        </authorList>
    </citation>
    <scope>NUCLEOTIDE SEQUENCE</scope>
    <source>
        <strain evidence="1">Japan</strain>
    </source>
</reference>